<keyword evidence="3" id="KW-1185">Reference proteome</keyword>
<comment type="caution">
    <text evidence="2">The sequence shown here is derived from an EMBL/GenBank/DDBJ whole genome shotgun (WGS) entry which is preliminary data.</text>
</comment>
<evidence type="ECO:0000313" key="2">
    <source>
        <dbReference type="EMBL" id="KAF3036671.1"/>
    </source>
</evidence>
<evidence type="ECO:0000256" key="1">
    <source>
        <dbReference type="SAM" id="MobiDB-lite"/>
    </source>
</evidence>
<name>A0A9P4WM41_9PLEO</name>
<proteinExistence type="predicted"/>
<dbReference type="OrthoDB" id="10254945at2759"/>
<reference evidence="2" key="1">
    <citation type="submission" date="2019-04" db="EMBL/GenBank/DDBJ databases">
        <title>Sequencing of skin fungus with MAO and IRED activity.</title>
        <authorList>
            <person name="Marsaioli A.J."/>
            <person name="Bonatto J.M.C."/>
            <person name="Reis Junior O."/>
        </authorList>
    </citation>
    <scope>NUCLEOTIDE SEQUENCE</scope>
    <source>
        <strain evidence="2">28M1</strain>
    </source>
</reference>
<evidence type="ECO:0000313" key="3">
    <source>
        <dbReference type="Proteomes" id="UP000758155"/>
    </source>
</evidence>
<dbReference type="EMBL" id="SWKV01000048">
    <property type="protein sequence ID" value="KAF3036671.1"/>
    <property type="molecule type" value="Genomic_DNA"/>
</dbReference>
<sequence length="286" mass="32041">MISPKGDGHPTDTNHLINDLISAANTNDRFKLLEDDAILPGVMRRGDLIEPHYRLDFPETEWGYAWENFMFGCIINPQDKNVAANRNGGKEYSDVPVSWIAQWFRTETWDVVQKDGPTAIAPPTAHFKIQISHQHAALYRQWEMRGQRFEAEDCAADVGNVSHLVYFKDLTATELQIPNVPIPQRVRTIPKPSMLQRLLASKKEGVTKPARSARKCPPTNNAPLVDGTSVCGMRRKRAIDETDEFLPPAKKHIRSPLSPAPGCTPINAPLIAAHRASSPRGTQWKQ</sequence>
<gene>
    <name evidence="2" type="ORF">E8E12_003560</name>
</gene>
<accession>A0A9P4WM41</accession>
<feature type="region of interest" description="Disordered" evidence="1">
    <location>
        <begin position="247"/>
        <end position="267"/>
    </location>
</feature>
<protein>
    <submittedName>
        <fullName evidence="2">Uncharacterized protein</fullName>
    </submittedName>
</protein>
<dbReference type="Proteomes" id="UP000758155">
    <property type="component" value="Unassembled WGS sequence"/>
</dbReference>
<dbReference type="AlphaFoldDB" id="A0A9P4WM41"/>
<organism evidence="2 3">
    <name type="scientific">Didymella heteroderae</name>
    <dbReference type="NCBI Taxonomy" id="1769908"/>
    <lineage>
        <taxon>Eukaryota</taxon>
        <taxon>Fungi</taxon>
        <taxon>Dikarya</taxon>
        <taxon>Ascomycota</taxon>
        <taxon>Pezizomycotina</taxon>
        <taxon>Dothideomycetes</taxon>
        <taxon>Pleosporomycetidae</taxon>
        <taxon>Pleosporales</taxon>
        <taxon>Pleosporineae</taxon>
        <taxon>Didymellaceae</taxon>
        <taxon>Didymella</taxon>
    </lineage>
</organism>